<dbReference type="PROSITE" id="PS50928">
    <property type="entry name" value="ABC_TM1"/>
    <property type="match status" value="1"/>
</dbReference>
<dbReference type="PANTHER" id="PTHR30193:SF37">
    <property type="entry name" value="INNER MEMBRANE ABC TRANSPORTER PERMEASE PROTEIN YCJO"/>
    <property type="match status" value="1"/>
</dbReference>
<keyword evidence="5 7" id="KW-1133">Transmembrane helix</keyword>
<keyword evidence="6 7" id="KW-0472">Membrane</keyword>
<evidence type="ECO:0000256" key="3">
    <source>
        <dbReference type="ARBA" id="ARBA00022475"/>
    </source>
</evidence>
<feature type="transmembrane region" description="Helical" evidence="7">
    <location>
        <begin position="73"/>
        <end position="94"/>
    </location>
</feature>
<comment type="similarity">
    <text evidence="7">Belongs to the binding-protein-dependent transport system permease family.</text>
</comment>
<evidence type="ECO:0000256" key="1">
    <source>
        <dbReference type="ARBA" id="ARBA00004651"/>
    </source>
</evidence>
<organism evidence="9 10">
    <name type="scientific">Paenibacillus thiaminolyticus</name>
    <name type="common">Bacillus thiaminolyticus</name>
    <dbReference type="NCBI Taxonomy" id="49283"/>
    <lineage>
        <taxon>Bacteria</taxon>
        <taxon>Bacillati</taxon>
        <taxon>Bacillota</taxon>
        <taxon>Bacilli</taxon>
        <taxon>Bacillales</taxon>
        <taxon>Paenibacillaceae</taxon>
        <taxon>Paenibacillus</taxon>
    </lineage>
</organism>
<feature type="transmembrane region" description="Helical" evidence="7">
    <location>
        <begin position="12"/>
        <end position="35"/>
    </location>
</feature>
<dbReference type="SUPFAM" id="SSF161098">
    <property type="entry name" value="MetI-like"/>
    <property type="match status" value="1"/>
</dbReference>
<comment type="caution">
    <text evidence="9">The sequence shown here is derived from an EMBL/GenBank/DDBJ whole genome shotgun (WGS) entry which is preliminary data.</text>
</comment>
<keyword evidence="2 7" id="KW-0813">Transport</keyword>
<gene>
    <name evidence="9" type="ORF">M5W83_24710</name>
</gene>
<reference evidence="9 10" key="1">
    <citation type="submission" date="2022-05" db="EMBL/GenBank/DDBJ databases">
        <title>Genome Sequencing of Bee-Associated Microbes.</title>
        <authorList>
            <person name="Dunlap C."/>
        </authorList>
    </citation>
    <scope>NUCLEOTIDE SEQUENCE [LARGE SCALE GENOMIC DNA]</scope>
    <source>
        <strain evidence="9 10">NRRL B-14613</strain>
    </source>
</reference>
<dbReference type="Pfam" id="PF00528">
    <property type="entry name" value="BPD_transp_1"/>
    <property type="match status" value="1"/>
</dbReference>
<keyword evidence="10" id="KW-1185">Reference proteome</keyword>
<protein>
    <submittedName>
        <fullName evidence="9">Sugar ABC transporter permease</fullName>
    </submittedName>
</protein>
<comment type="subcellular location">
    <subcellularLocation>
        <location evidence="1 7">Cell membrane</location>
        <topology evidence="1 7">Multi-pass membrane protein</topology>
    </subcellularLocation>
</comment>
<dbReference type="RefSeq" id="WP_174818166.1">
    <property type="nucleotide sequence ID" value="NZ_CABMNB010000032.1"/>
</dbReference>
<dbReference type="CDD" id="cd06261">
    <property type="entry name" value="TM_PBP2"/>
    <property type="match status" value="1"/>
</dbReference>
<name>A0ABT4G2Q4_PANTH</name>
<evidence type="ECO:0000256" key="2">
    <source>
        <dbReference type="ARBA" id="ARBA00022448"/>
    </source>
</evidence>
<keyword evidence="4 7" id="KW-0812">Transmembrane</keyword>
<feature type="domain" description="ABC transmembrane type-1" evidence="8">
    <location>
        <begin position="69"/>
        <end position="278"/>
    </location>
</feature>
<dbReference type="InterPro" id="IPR035906">
    <property type="entry name" value="MetI-like_sf"/>
</dbReference>
<evidence type="ECO:0000256" key="5">
    <source>
        <dbReference type="ARBA" id="ARBA00022989"/>
    </source>
</evidence>
<evidence type="ECO:0000313" key="9">
    <source>
        <dbReference type="EMBL" id="MCY9610355.1"/>
    </source>
</evidence>
<sequence length="289" mass="33195">MRLQHKLRSDAAVAFVFLAPSLIGFSLFYIIPFAIGAVYSFQDGSQAGHFVGLANYADLLRSESFRKATWNTLWFTSVSVPVMVVCSLLIAAALNRQVYFRSWLRMAYVMPLVVPVASVVLVWQTLFDWNGGLNHLLELWGMDRVDWLNSAWARAVVLFLYIWKNMGYNVILFLAGLQQIPADYYEVARLEGASRMRQFSITLVYLVPTMFFVVIMSIMQSFKVFRETYLLSGDYPHDSIYMLQHYMNNMFSALDIQKLTSAAILMVAAIWIIVAALFRGEKWFRGFMD</sequence>
<evidence type="ECO:0000256" key="6">
    <source>
        <dbReference type="ARBA" id="ARBA00023136"/>
    </source>
</evidence>
<dbReference type="InterPro" id="IPR051393">
    <property type="entry name" value="ABC_transporter_permease"/>
</dbReference>
<evidence type="ECO:0000313" key="10">
    <source>
        <dbReference type="Proteomes" id="UP001209276"/>
    </source>
</evidence>
<proteinExistence type="inferred from homology"/>
<keyword evidence="3" id="KW-1003">Cell membrane</keyword>
<dbReference type="Proteomes" id="UP001209276">
    <property type="component" value="Unassembled WGS sequence"/>
</dbReference>
<dbReference type="InterPro" id="IPR000515">
    <property type="entry name" value="MetI-like"/>
</dbReference>
<dbReference type="GeneID" id="76998179"/>
<dbReference type="PANTHER" id="PTHR30193">
    <property type="entry name" value="ABC TRANSPORTER PERMEASE PROTEIN"/>
    <property type="match status" value="1"/>
</dbReference>
<feature type="transmembrane region" description="Helical" evidence="7">
    <location>
        <begin position="106"/>
        <end position="127"/>
    </location>
</feature>
<feature type="transmembrane region" description="Helical" evidence="7">
    <location>
        <begin position="259"/>
        <end position="278"/>
    </location>
</feature>
<accession>A0ABT4G2Q4</accession>
<evidence type="ECO:0000259" key="8">
    <source>
        <dbReference type="PROSITE" id="PS50928"/>
    </source>
</evidence>
<dbReference type="EMBL" id="JAMDMM010000053">
    <property type="protein sequence ID" value="MCY9610355.1"/>
    <property type="molecule type" value="Genomic_DNA"/>
</dbReference>
<dbReference type="Gene3D" id="1.10.3720.10">
    <property type="entry name" value="MetI-like"/>
    <property type="match status" value="1"/>
</dbReference>
<feature type="transmembrane region" description="Helical" evidence="7">
    <location>
        <begin position="199"/>
        <end position="222"/>
    </location>
</feature>
<evidence type="ECO:0000256" key="4">
    <source>
        <dbReference type="ARBA" id="ARBA00022692"/>
    </source>
</evidence>
<evidence type="ECO:0000256" key="7">
    <source>
        <dbReference type="RuleBase" id="RU363032"/>
    </source>
</evidence>